<accession>A0A4S4B439</accession>
<dbReference type="GO" id="GO:0000155">
    <property type="term" value="F:phosphorelay sensor kinase activity"/>
    <property type="evidence" value="ECO:0007669"/>
    <property type="project" value="InterPro"/>
</dbReference>
<dbReference type="SUPFAM" id="SSF47384">
    <property type="entry name" value="Homodimeric domain of signal transducing histidine kinase"/>
    <property type="match status" value="1"/>
</dbReference>
<dbReference type="PANTHER" id="PTHR43065:SF10">
    <property type="entry name" value="PEROXIDE STRESS-ACTIVATED HISTIDINE KINASE MAK3"/>
    <property type="match status" value="1"/>
</dbReference>
<dbReference type="SUPFAM" id="SSF53850">
    <property type="entry name" value="Periplasmic binding protein-like II"/>
    <property type="match status" value="1"/>
</dbReference>
<dbReference type="InterPro" id="IPR036890">
    <property type="entry name" value="HATPase_C_sf"/>
</dbReference>
<comment type="caution">
    <text evidence="12">The sequence shown here is derived from an EMBL/GenBank/DDBJ whole genome shotgun (WGS) entry which is preliminary data.</text>
</comment>
<dbReference type="CDD" id="cd00082">
    <property type="entry name" value="HisKA"/>
    <property type="match status" value="1"/>
</dbReference>
<evidence type="ECO:0000256" key="9">
    <source>
        <dbReference type="SAM" id="Phobius"/>
    </source>
</evidence>
<dbReference type="PRINTS" id="PR00344">
    <property type="entry name" value="BCTRLSENSOR"/>
</dbReference>
<comment type="catalytic activity">
    <reaction evidence="1">
        <text>ATP + protein L-histidine = ADP + protein N-phospho-L-histidine.</text>
        <dbReference type="EC" id="2.7.13.3"/>
    </reaction>
</comment>
<evidence type="ECO:0000256" key="8">
    <source>
        <dbReference type="ARBA" id="ARBA00023012"/>
    </source>
</evidence>
<protein>
    <recommendedName>
        <fullName evidence="2">histidine kinase</fullName>
        <ecNumber evidence="2">2.7.13.3</ecNumber>
    </recommendedName>
</protein>
<keyword evidence="9" id="KW-0812">Transmembrane</keyword>
<keyword evidence="10" id="KW-0732">Signal</keyword>
<keyword evidence="6" id="KW-0418">Kinase</keyword>
<dbReference type="Gene3D" id="1.10.287.130">
    <property type="match status" value="1"/>
</dbReference>
<feature type="chain" id="PRO_5020485801" description="histidine kinase" evidence="10">
    <location>
        <begin position="25"/>
        <end position="592"/>
    </location>
</feature>
<feature type="domain" description="Histidine kinase" evidence="11">
    <location>
        <begin position="376"/>
        <end position="592"/>
    </location>
</feature>
<reference evidence="12 13" key="1">
    <citation type="submission" date="2019-04" db="EMBL/GenBank/DDBJ databases">
        <title>Azoarcus nasutitermitis sp. nov. isolated from termite nest.</title>
        <authorList>
            <person name="Lin S.-Y."/>
            <person name="Hameed A."/>
            <person name="Hsu Y.-H."/>
            <person name="Young C.-C."/>
        </authorList>
    </citation>
    <scope>NUCLEOTIDE SEQUENCE [LARGE SCALE GENOMIC DNA]</scope>
    <source>
        <strain evidence="12 13">CC-YHH838</strain>
    </source>
</reference>
<dbReference type="Pfam" id="PF12974">
    <property type="entry name" value="Phosphonate-bd"/>
    <property type="match status" value="1"/>
</dbReference>
<dbReference type="Proteomes" id="UP000308430">
    <property type="component" value="Unassembled WGS sequence"/>
</dbReference>
<evidence type="ECO:0000313" key="13">
    <source>
        <dbReference type="Proteomes" id="UP000308430"/>
    </source>
</evidence>
<proteinExistence type="predicted"/>
<evidence type="ECO:0000256" key="5">
    <source>
        <dbReference type="ARBA" id="ARBA00022741"/>
    </source>
</evidence>
<dbReference type="SMART" id="SM00388">
    <property type="entry name" value="HisKA"/>
    <property type="match status" value="1"/>
</dbReference>
<keyword evidence="9" id="KW-1133">Transmembrane helix</keyword>
<dbReference type="InterPro" id="IPR003594">
    <property type="entry name" value="HATPase_dom"/>
</dbReference>
<keyword evidence="5" id="KW-0547">Nucleotide-binding</keyword>
<gene>
    <name evidence="12" type="ORF">E6C76_03325</name>
</gene>
<feature type="signal peptide" evidence="10">
    <location>
        <begin position="1"/>
        <end position="24"/>
    </location>
</feature>
<dbReference type="Pfam" id="PF02518">
    <property type="entry name" value="HATPase_c"/>
    <property type="match status" value="1"/>
</dbReference>
<evidence type="ECO:0000256" key="7">
    <source>
        <dbReference type="ARBA" id="ARBA00022840"/>
    </source>
</evidence>
<evidence type="ECO:0000256" key="3">
    <source>
        <dbReference type="ARBA" id="ARBA00022553"/>
    </source>
</evidence>
<dbReference type="SMART" id="SM00387">
    <property type="entry name" value="HATPase_c"/>
    <property type="match status" value="1"/>
</dbReference>
<organism evidence="12 13">
    <name type="scientific">Pseudothauera nasutitermitis</name>
    <dbReference type="NCBI Taxonomy" id="2565930"/>
    <lineage>
        <taxon>Bacteria</taxon>
        <taxon>Pseudomonadati</taxon>
        <taxon>Pseudomonadota</taxon>
        <taxon>Betaproteobacteria</taxon>
        <taxon>Rhodocyclales</taxon>
        <taxon>Zoogloeaceae</taxon>
        <taxon>Pseudothauera</taxon>
    </lineage>
</organism>
<dbReference type="Gene3D" id="3.30.565.10">
    <property type="entry name" value="Histidine kinase-like ATPase, C-terminal domain"/>
    <property type="match status" value="1"/>
</dbReference>
<dbReference type="PROSITE" id="PS50109">
    <property type="entry name" value="HIS_KIN"/>
    <property type="match status" value="1"/>
</dbReference>
<evidence type="ECO:0000313" key="12">
    <source>
        <dbReference type="EMBL" id="THF67409.1"/>
    </source>
</evidence>
<dbReference type="InterPro" id="IPR003661">
    <property type="entry name" value="HisK_dim/P_dom"/>
</dbReference>
<evidence type="ECO:0000259" key="11">
    <source>
        <dbReference type="PROSITE" id="PS50109"/>
    </source>
</evidence>
<evidence type="ECO:0000256" key="10">
    <source>
        <dbReference type="SAM" id="SignalP"/>
    </source>
</evidence>
<dbReference type="InterPro" id="IPR004358">
    <property type="entry name" value="Sig_transdc_His_kin-like_C"/>
</dbReference>
<dbReference type="Gene3D" id="3.40.190.10">
    <property type="entry name" value="Periplasmic binding protein-like II"/>
    <property type="match status" value="1"/>
</dbReference>
<feature type="transmembrane region" description="Helical" evidence="9">
    <location>
        <begin position="308"/>
        <end position="327"/>
    </location>
</feature>
<keyword evidence="7" id="KW-0067">ATP-binding</keyword>
<keyword evidence="13" id="KW-1185">Reference proteome</keyword>
<evidence type="ECO:0000256" key="6">
    <source>
        <dbReference type="ARBA" id="ARBA00022777"/>
    </source>
</evidence>
<dbReference type="AlphaFoldDB" id="A0A4S4B439"/>
<dbReference type="SUPFAM" id="SSF55874">
    <property type="entry name" value="ATPase domain of HSP90 chaperone/DNA topoisomerase II/histidine kinase"/>
    <property type="match status" value="1"/>
</dbReference>
<dbReference type="EC" id="2.7.13.3" evidence="2"/>
<sequence length="592" mass="65021">MPAFRRSPLAAVLFCVLLAAGAWLAPARADDAVVRIGVLAFLSGDDTLQAWKPVREQLQRGLPAYRFEWLPLDHEGMRSRAARGELDFVITNPGHYVDLEAELGASRVLTLDSGEARPERAIGSAVVVPRTAEVPARLEELRGKRVALVSRDAFGGYQLLWRELLALGIDPDHAFAAWEVVGFPMTRVFDAVLDGQADFGIVRACLLESMPQYAERLRVLAPRDEPGFPCATTSRLYPDWPLATLRHTSPELAREVAVALLSMPRTAQGVSWAVPADYQSVHELFRELQIGPYAYLRAPTLMALAERYWQWVAALVMGIVVWVIYTVRVEHRVHVRTQELRAALEERQAIEARMRANQEQVDHLTRLSVLGELSGTLAHELNQPLATIGNYAQSVLRRADAGRLSEAASREAAGEIAEQAERAAAILARIRAFAKKRVGQRERRDPRAVVSEAVALFRGMLAQAPEVTLDDRLAPGMAVEMDALQIQQVVLNLLKNAYDACRDLGPERCSIRVGLSISAGVLRIAVRDQGPGLDPVIRARLFEPFLSTKADGLGLGLSICKTIAEAHGGRLEAREAADGPGMVFTLSIPAHD</sequence>
<keyword evidence="3" id="KW-0597">Phosphoprotein</keyword>
<dbReference type="GO" id="GO:0005524">
    <property type="term" value="F:ATP binding"/>
    <property type="evidence" value="ECO:0007669"/>
    <property type="project" value="UniProtKB-KW"/>
</dbReference>
<dbReference type="InterPro" id="IPR036097">
    <property type="entry name" value="HisK_dim/P_sf"/>
</dbReference>
<dbReference type="InterPro" id="IPR005467">
    <property type="entry name" value="His_kinase_dom"/>
</dbReference>
<dbReference type="EMBL" id="SSOC01000001">
    <property type="protein sequence ID" value="THF67409.1"/>
    <property type="molecule type" value="Genomic_DNA"/>
</dbReference>
<dbReference type="RefSeq" id="WP_136346818.1">
    <property type="nucleotide sequence ID" value="NZ_SSOC01000001.1"/>
</dbReference>
<keyword evidence="4" id="KW-0808">Transferase</keyword>
<dbReference type="PANTHER" id="PTHR43065">
    <property type="entry name" value="SENSOR HISTIDINE KINASE"/>
    <property type="match status" value="1"/>
</dbReference>
<evidence type="ECO:0000256" key="1">
    <source>
        <dbReference type="ARBA" id="ARBA00000085"/>
    </source>
</evidence>
<name>A0A4S4B439_9RHOO</name>
<dbReference type="Pfam" id="PF00512">
    <property type="entry name" value="HisKA"/>
    <property type="match status" value="1"/>
</dbReference>
<evidence type="ECO:0000256" key="4">
    <source>
        <dbReference type="ARBA" id="ARBA00022679"/>
    </source>
</evidence>
<dbReference type="OrthoDB" id="1931120at2"/>
<keyword evidence="9" id="KW-0472">Membrane</keyword>
<keyword evidence="8" id="KW-0902">Two-component regulatory system</keyword>
<evidence type="ECO:0000256" key="2">
    <source>
        <dbReference type="ARBA" id="ARBA00012438"/>
    </source>
</evidence>